<accession>A0A072PCZ1</accession>
<dbReference type="InterPro" id="IPR015797">
    <property type="entry name" value="NUDIX_hydrolase-like_dom_sf"/>
</dbReference>
<protein>
    <recommendedName>
        <fullName evidence="3">Nudix hydrolase domain-containing protein</fullName>
    </recommendedName>
</protein>
<dbReference type="GO" id="GO:0019509">
    <property type="term" value="P:L-methionine salvage from methylthioadenosine"/>
    <property type="evidence" value="ECO:0007669"/>
    <property type="project" value="TreeGrafter"/>
</dbReference>
<organism evidence="4 5">
    <name type="scientific">Exophiala aquamarina CBS 119918</name>
    <dbReference type="NCBI Taxonomy" id="1182545"/>
    <lineage>
        <taxon>Eukaryota</taxon>
        <taxon>Fungi</taxon>
        <taxon>Dikarya</taxon>
        <taxon>Ascomycota</taxon>
        <taxon>Pezizomycotina</taxon>
        <taxon>Eurotiomycetes</taxon>
        <taxon>Chaetothyriomycetidae</taxon>
        <taxon>Chaetothyriales</taxon>
        <taxon>Herpotrichiellaceae</taxon>
        <taxon>Exophiala</taxon>
    </lineage>
</organism>
<gene>
    <name evidence="4" type="ORF">A1O9_10405</name>
</gene>
<dbReference type="STRING" id="1182545.A0A072PCZ1"/>
<dbReference type="Pfam" id="PF01008">
    <property type="entry name" value="IF-2B"/>
    <property type="match status" value="1"/>
</dbReference>
<dbReference type="EMBL" id="AMGV01000013">
    <property type="protein sequence ID" value="KEF53430.1"/>
    <property type="molecule type" value="Genomic_DNA"/>
</dbReference>
<evidence type="ECO:0000313" key="4">
    <source>
        <dbReference type="EMBL" id="KEF53430.1"/>
    </source>
</evidence>
<dbReference type="SUPFAM" id="SSF100950">
    <property type="entry name" value="NagB/RpiA/CoA transferase-like"/>
    <property type="match status" value="1"/>
</dbReference>
<proteinExistence type="inferred from homology"/>
<dbReference type="OrthoDB" id="206213at2759"/>
<dbReference type="Pfam" id="PF00293">
    <property type="entry name" value="NUDIX"/>
    <property type="match status" value="1"/>
</dbReference>
<dbReference type="SUPFAM" id="SSF55811">
    <property type="entry name" value="Nudix"/>
    <property type="match status" value="1"/>
</dbReference>
<evidence type="ECO:0000256" key="2">
    <source>
        <dbReference type="RuleBase" id="RU003814"/>
    </source>
</evidence>
<comment type="similarity">
    <text evidence="1 2">Belongs to the eIF-2B alpha/beta/delta subunits family.</text>
</comment>
<evidence type="ECO:0000313" key="5">
    <source>
        <dbReference type="Proteomes" id="UP000027920"/>
    </source>
</evidence>
<dbReference type="GeneID" id="25285309"/>
<dbReference type="PANTHER" id="PTHR43475">
    <property type="entry name" value="METHYLTHIORIBOSE-1-PHOSPHATE ISOMERASE"/>
    <property type="match status" value="1"/>
</dbReference>
<dbReference type="InterPro" id="IPR000649">
    <property type="entry name" value="IF-2B-related"/>
</dbReference>
<dbReference type="PROSITE" id="PS51462">
    <property type="entry name" value="NUDIX"/>
    <property type="match status" value="1"/>
</dbReference>
<sequence length="563" mass="62273">MTLEHRSVVSVLIFPPNPYATTPHRVLLFRRSDKVRTYRGKLAPIAGSIEASDASPLSAAWRELKEETGLGAEDIELWRRGPGFEFVDETAVSAGGSGKEGNDENRGRTWKVWPFAFRLKRELELEVPKVGQPRPDEPTTSRTTQVSIDWEHTGYEWRTIDEILGNGKGEGKETAKLIVDDCVPRLEVTLGQVWVSPDSALHQGLERLRLDHSNGARQLATMAVETLVELITDLDTQADTLDQVRVHGPEAWWRDFRLQAFHLAFNARPSMAAAISKSVATALSRVGDVTDLDPEFPGKVRLALKSYLQQRNELSKRVGVAFSAVLKERYKTCEQEETKWIKILTLSSSSTIKAAVICALEDNPLLHLEIRVLESRPLFEGVSFAEFLTDAAATQGESGAETQGFRNRLRVVIGTDCSVGILSQDIDLLILGADRISEAGDVSNKTGSLPAALTSKHITQGKCRVICISETDKIAPPGSLDEHGEEDNDPSEVSKAWNLQGREMNQTDSSKKDSVHVSNVYFEWVPAGLIDYYVCEDGVLPVAEIARQSQEMAVLIDQVFSDL</sequence>
<dbReference type="HOGENOM" id="CLU_021101_1_0_1"/>
<dbReference type="InterPro" id="IPR042529">
    <property type="entry name" value="IF_2B-like_C"/>
</dbReference>
<dbReference type="GO" id="GO:0046523">
    <property type="term" value="F:S-methyl-5-thioribose-1-phosphate isomerase activity"/>
    <property type="evidence" value="ECO:0007669"/>
    <property type="project" value="TreeGrafter"/>
</dbReference>
<name>A0A072PCZ1_9EURO</name>
<evidence type="ECO:0000259" key="3">
    <source>
        <dbReference type="PROSITE" id="PS51462"/>
    </source>
</evidence>
<dbReference type="Gene3D" id="3.90.79.10">
    <property type="entry name" value="Nucleoside Triphosphate Pyrophosphohydrolase"/>
    <property type="match status" value="1"/>
</dbReference>
<dbReference type="PANTHER" id="PTHR43475:SF3">
    <property type="entry name" value="TRANSLATION INITIATION FACTOR EIF-2B SUBUNIT FAMILY PROTEIN (AFU_ORTHOLOGUE AFUA_2G14290)"/>
    <property type="match status" value="1"/>
</dbReference>
<dbReference type="RefSeq" id="XP_013256020.1">
    <property type="nucleotide sequence ID" value="XM_013400566.1"/>
</dbReference>
<keyword evidence="5" id="KW-1185">Reference proteome</keyword>
<dbReference type="Proteomes" id="UP000027920">
    <property type="component" value="Unassembled WGS sequence"/>
</dbReference>
<dbReference type="Gene3D" id="3.40.50.10470">
    <property type="entry name" value="Translation initiation factor eif-2b, domain 2"/>
    <property type="match status" value="1"/>
</dbReference>
<reference evidence="4 5" key="1">
    <citation type="submission" date="2013-03" db="EMBL/GenBank/DDBJ databases">
        <title>The Genome Sequence of Exophiala aquamarina CBS 119918.</title>
        <authorList>
            <consortium name="The Broad Institute Genomics Platform"/>
            <person name="Cuomo C."/>
            <person name="de Hoog S."/>
            <person name="Gorbushina A."/>
            <person name="Walker B."/>
            <person name="Young S.K."/>
            <person name="Zeng Q."/>
            <person name="Gargeya S."/>
            <person name="Fitzgerald M."/>
            <person name="Haas B."/>
            <person name="Abouelleil A."/>
            <person name="Allen A.W."/>
            <person name="Alvarado L."/>
            <person name="Arachchi H.M."/>
            <person name="Berlin A.M."/>
            <person name="Chapman S.B."/>
            <person name="Gainer-Dewar J."/>
            <person name="Goldberg J."/>
            <person name="Griggs A."/>
            <person name="Gujja S."/>
            <person name="Hansen M."/>
            <person name="Howarth C."/>
            <person name="Imamovic A."/>
            <person name="Ireland A."/>
            <person name="Larimer J."/>
            <person name="McCowan C."/>
            <person name="Murphy C."/>
            <person name="Pearson M."/>
            <person name="Poon T.W."/>
            <person name="Priest M."/>
            <person name="Roberts A."/>
            <person name="Saif S."/>
            <person name="Shea T."/>
            <person name="Sisk P."/>
            <person name="Sykes S."/>
            <person name="Wortman J."/>
            <person name="Nusbaum C."/>
            <person name="Birren B."/>
        </authorList>
    </citation>
    <scope>NUCLEOTIDE SEQUENCE [LARGE SCALE GENOMIC DNA]</scope>
    <source>
        <strain evidence="4 5">CBS 119918</strain>
    </source>
</reference>
<comment type="caution">
    <text evidence="4">The sequence shown here is derived from an EMBL/GenBank/DDBJ whole genome shotgun (WGS) entry which is preliminary data.</text>
</comment>
<dbReference type="VEuPathDB" id="FungiDB:A1O9_10405"/>
<dbReference type="InterPro" id="IPR000086">
    <property type="entry name" value="NUDIX_hydrolase_dom"/>
</dbReference>
<evidence type="ECO:0000256" key="1">
    <source>
        <dbReference type="ARBA" id="ARBA00007251"/>
    </source>
</evidence>
<dbReference type="AlphaFoldDB" id="A0A072PCZ1"/>
<dbReference type="InterPro" id="IPR037171">
    <property type="entry name" value="NagB/RpiA_transferase-like"/>
</dbReference>
<feature type="domain" description="Nudix hydrolase" evidence="3">
    <location>
        <begin position="4"/>
        <end position="179"/>
    </location>
</feature>